<dbReference type="Gene3D" id="3.40.710.10">
    <property type="entry name" value="DD-peptidase/beta-lactamase superfamily"/>
    <property type="match status" value="1"/>
</dbReference>
<dbReference type="AlphaFoldDB" id="A0A7T7S379"/>
<evidence type="ECO:0000313" key="3">
    <source>
        <dbReference type="EMBL" id="QQM68234.1"/>
    </source>
</evidence>
<dbReference type="Gene3D" id="3.90.1310.10">
    <property type="entry name" value="Penicillin-binding protein 2a (Domain 2)"/>
    <property type="match status" value="1"/>
</dbReference>
<dbReference type="Proteomes" id="UP000595895">
    <property type="component" value="Chromosome"/>
</dbReference>
<name>A0A7T7S379_9ACTO</name>
<dbReference type="PANTHER" id="PTHR30627">
    <property type="entry name" value="PEPTIDOGLYCAN D,D-TRANSPEPTIDASE"/>
    <property type="match status" value="1"/>
</dbReference>
<keyword evidence="4" id="KW-1185">Reference proteome</keyword>
<feature type="domain" description="Penicillin binding protein A dimerisation" evidence="2">
    <location>
        <begin position="67"/>
        <end position="154"/>
    </location>
</feature>
<dbReference type="InterPro" id="IPR001460">
    <property type="entry name" value="PCN-bd_Tpept"/>
</dbReference>
<dbReference type="InterPro" id="IPR054120">
    <property type="entry name" value="PBPA_dimer"/>
</dbReference>
<sequence>MDKAVRRVQLLVTVIFVSLCVGLTSVQFFARPAVWEAGSPDALGEQANLWQDPRNRRIVLERYTQPRGSIVARGADGATVTLASSSKLDNGYYARSYSNGPLYAHVTGYISMTQQASTGLEQTENAVLAGFDGSLWWSRLRNALRNQNRHGGSVETTIDPRIQQAAQEALGQRAGSVVALDPRSGEILALVSTPSFDPGPLSSLDAATALDASASLSSMSGAPLVNRALNGQYAPGSTFKVLTASAGLRTGKVKPDSQVAAPDTFTLPGSSHRMTNYAGESCGDGTVSFTYAFAQSCNTPFAQLALDVGEQELRAEAEAWGFNSQLSVPLHVSGSVYTPSGDDLARTALAGIGQGGVTATPLMMAMVAATVANDGVQMRPYLIRRVLDHSLNTVEQTKPQVLRTPITPEQAQSLSTMMQQVVGSGTGTTAQVAGVTVAGKTGTAENDSQQDGEGPTTWFIGFAGTDIAKPTIAVAVVLDSGQQTFGGTGGSLAGPIAAQVIDAAVDQ</sequence>
<dbReference type="Pfam" id="PF21922">
    <property type="entry name" value="PBP_dimer_2"/>
    <property type="match status" value="1"/>
</dbReference>
<dbReference type="Pfam" id="PF00905">
    <property type="entry name" value="Transpeptidase"/>
    <property type="match status" value="1"/>
</dbReference>
<dbReference type="GO" id="GO:0071555">
    <property type="term" value="P:cell wall organization"/>
    <property type="evidence" value="ECO:0007669"/>
    <property type="project" value="TreeGrafter"/>
</dbReference>
<feature type="domain" description="Penicillin-binding protein transpeptidase" evidence="1">
    <location>
        <begin position="175"/>
        <end position="501"/>
    </location>
</feature>
<dbReference type="KEGG" id="awe:JG540_00115"/>
<protein>
    <submittedName>
        <fullName evidence="3">Penicillin-binding protein 2</fullName>
    </submittedName>
</protein>
<dbReference type="InterPro" id="IPR012338">
    <property type="entry name" value="Beta-lactam/transpept-like"/>
</dbReference>
<dbReference type="EMBL" id="CP066802">
    <property type="protein sequence ID" value="QQM68234.1"/>
    <property type="molecule type" value="Genomic_DNA"/>
</dbReference>
<dbReference type="GO" id="GO:0005886">
    <property type="term" value="C:plasma membrane"/>
    <property type="evidence" value="ECO:0007669"/>
    <property type="project" value="TreeGrafter"/>
</dbReference>
<evidence type="ECO:0000259" key="2">
    <source>
        <dbReference type="Pfam" id="PF21922"/>
    </source>
</evidence>
<dbReference type="GO" id="GO:0008658">
    <property type="term" value="F:penicillin binding"/>
    <property type="evidence" value="ECO:0007669"/>
    <property type="project" value="InterPro"/>
</dbReference>
<evidence type="ECO:0000313" key="4">
    <source>
        <dbReference type="Proteomes" id="UP000595895"/>
    </source>
</evidence>
<reference evidence="3 4" key="1">
    <citation type="submission" date="2020-12" db="EMBL/GenBank/DDBJ databases">
        <authorList>
            <person name="Zhou J."/>
        </authorList>
    </citation>
    <scope>NUCLEOTIDE SEQUENCE [LARGE SCALE GENOMIC DNA]</scope>
    <source>
        <strain evidence="3 4">CCUG 61299</strain>
    </source>
</reference>
<accession>A0A7T7S379</accession>
<dbReference type="PANTHER" id="PTHR30627:SF24">
    <property type="entry name" value="PENICILLIN-BINDING PROTEIN 4B"/>
    <property type="match status" value="1"/>
</dbReference>
<dbReference type="SUPFAM" id="SSF56601">
    <property type="entry name" value="beta-lactamase/transpeptidase-like"/>
    <property type="match status" value="1"/>
</dbReference>
<organism evidence="3 4">
    <name type="scientific">Actinomyces weissii</name>
    <dbReference type="NCBI Taxonomy" id="675090"/>
    <lineage>
        <taxon>Bacteria</taxon>
        <taxon>Bacillati</taxon>
        <taxon>Actinomycetota</taxon>
        <taxon>Actinomycetes</taxon>
        <taxon>Actinomycetales</taxon>
        <taxon>Actinomycetaceae</taxon>
        <taxon>Actinomyces</taxon>
    </lineage>
</organism>
<dbReference type="InterPro" id="IPR050515">
    <property type="entry name" value="Beta-lactam/transpept"/>
</dbReference>
<evidence type="ECO:0000259" key="1">
    <source>
        <dbReference type="Pfam" id="PF00905"/>
    </source>
</evidence>
<proteinExistence type="predicted"/>
<dbReference type="GO" id="GO:0071972">
    <property type="term" value="F:peptidoglycan L,D-transpeptidase activity"/>
    <property type="evidence" value="ECO:0007669"/>
    <property type="project" value="TreeGrafter"/>
</dbReference>
<gene>
    <name evidence="3" type="ORF">JG540_00115</name>
</gene>